<comment type="subcellular location">
    <subcellularLocation>
        <location evidence="1">Golgi apparatus</location>
        <location evidence="1">trans-Golgi network membrane</location>
    </subcellularLocation>
    <subcellularLocation>
        <location evidence="15">Prevacuolar compartment membrane</location>
    </subcellularLocation>
</comment>
<dbReference type="GO" id="GO:0016020">
    <property type="term" value="C:membrane"/>
    <property type="evidence" value="ECO:0007669"/>
    <property type="project" value="InterPro"/>
</dbReference>
<dbReference type="InterPro" id="IPR050310">
    <property type="entry name" value="VPS10-sortilin"/>
</dbReference>
<keyword evidence="6 16" id="KW-1133">Transmembrane helix</keyword>
<dbReference type="InterPro" id="IPR006581">
    <property type="entry name" value="VPS10"/>
</dbReference>
<evidence type="ECO:0000256" key="1">
    <source>
        <dbReference type="ARBA" id="ARBA00004198"/>
    </source>
</evidence>
<dbReference type="Gene3D" id="2.130.10.10">
    <property type="entry name" value="YVTN repeat-like/Quinoprotein amine dehydrogenase"/>
    <property type="match status" value="2"/>
</dbReference>
<dbReference type="Gene3D" id="2.10.70.80">
    <property type="match status" value="2"/>
</dbReference>
<dbReference type="OrthoDB" id="443634at2759"/>
<protein>
    <recommendedName>
        <fullName evidence="2">Vacuolar protein sorting/targeting protein 10</fullName>
    </recommendedName>
    <alternativeName>
        <fullName evidence="13">Carboxypeptidase Y receptor</fullName>
    </alternativeName>
    <alternativeName>
        <fullName evidence="12 14">Sortilin VPS10</fullName>
    </alternativeName>
</protein>
<evidence type="ECO:0000256" key="7">
    <source>
        <dbReference type="ARBA" id="ARBA00023034"/>
    </source>
</evidence>
<dbReference type="FunFam" id="3.30.60.270:FF:000005">
    <property type="entry name" value="Sortilin"/>
    <property type="match status" value="1"/>
</dbReference>
<comment type="function">
    <text evidence="11">Functions as a sorting receptor in the Golgi compartment required for the intracellular sorting and delivery of soluble vacuolar proteins, like carboxypeptidase Y (CPY) and proteinase A. Executes multiple rounds of sorting by cycling between the late Golgi and a prevacuolar endosome-like compartment.</text>
</comment>
<keyword evidence="3 16" id="KW-0812">Transmembrane</keyword>
<dbReference type="InterPro" id="IPR031777">
    <property type="entry name" value="Sortilin_C"/>
</dbReference>
<keyword evidence="10" id="KW-0325">Glycoprotein</keyword>
<dbReference type="Pfam" id="PF15901">
    <property type="entry name" value="Sortilin_C"/>
    <property type="match status" value="2"/>
</dbReference>
<feature type="chain" id="PRO_5002162128" description="Vacuolar protein sorting/targeting protein 10" evidence="17">
    <location>
        <begin position="25"/>
        <end position="1457"/>
    </location>
</feature>
<evidence type="ECO:0000256" key="17">
    <source>
        <dbReference type="SAM" id="SignalP"/>
    </source>
</evidence>
<evidence type="ECO:0000256" key="3">
    <source>
        <dbReference type="ARBA" id="ARBA00022692"/>
    </source>
</evidence>
<feature type="transmembrane region" description="Helical" evidence="16">
    <location>
        <begin position="1402"/>
        <end position="1424"/>
    </location>
</feature>
<dbReference type="Pfam" id="PF15902">
    <property type="entry name" value="Sortilin-Vps10"/>
    <property type="match status" value="2"/>
</dbReference>
<evidence type="ECO:0000256" key="5">
    <source>
        <dbReference type="ARBA" id="ARBA00022737"/>
    </source>
</evidence>
<evidence type="ECO:0000256" key="10">
    <source>
        <dbReference type="ARBA" id="ARBA00023180"/>
    </source>
</evidence>
<dbReference type="SMART" id="SM00602">
    <property type="entry name" value="VPS10"/>
    <property type="match status" value="2"/>
</dbReference>
<sequence>MSRRRRAGVAALCWALFSAIFVTAQSTPDHAISSFSNLPARLFFFDDTESAIFHDSMEGNVYVSLDEGKNWKRANGIPEGETSMVIEHPVDNRYAYALTPGKKHYRTEDRGKTWRPFDVPLPPARVARPLSFHSDPKKFGYILYQGANCNRHISGSVCHDETFYTKETFSDDVKSLLKDTSRCQFAHSTKDFKHDAHTDLIYCVAYDTSSSNGAHDLSSRRLFSSTDFFFQTNKVEDLGIGKDSRGVIAFAMVSKYAVVAMKDLSPRTTGELLLYVSVDTKAWAKAHFPHASSGKLRENAYTMLESTTHSLAVDVVLQEGVSLGTLFVSNSNGTFFVESLKDTNRNNYGFVDYERIYGVEGIGMANVVANAQDVVVRGHRKRLKTVITFDDGRSWSPIKPPSEDVDKKKIACNPSDSDTCSLHFHSVTSPHNFGRIFSSPAPGFVMGVGSIGENLWNYDEGDTFLSTDGGLNWRMVHKGAHKYEFGDLGSILVMVDDEDATDSIRYSLDLGQTWNTYKIGVKLRARGLITLPDSTSQKFLLLGQVSKHDQTKDIGRVVVVYLNFSKTRGRKCNDGDYEKWYARPRNSECLMGHKQWYKRRKPDANCYVGEKYNDPIVHEDNCECTDADFECDYNFVLVGGKCEPAGPEPIPAGVCTGNPDQTYKGSSGYRKIPGNTCSGGVKKDEKVDKKCSQAQPAEGEVIHQTFEFNSHIAQHSYFKGSQTILVRLNDRTVWQSSNEGYSWRQLYPEEQFLVFYHHKYSDDRAYLITNSETFFYTTDTGRTWNIGKAPTPPNSFGAQVLRFHPTSDYLIWVGNRDCPGPNCRAEAQYSRDNGRRWDYIEGYVRNCAFAIDSQINADPTEVICESYKEKKGSQRLFSSNNPLELVVGSNFYSRKNKIFDSVVGFAKFSEFLVVAEMIQEKRSLELQVSLDGKNFALGQFPPSMRPDTYAYTILESSTKSLFLHMTMSETPAPFWGTILRSNSNGTYFGISMENVNRDDRGYVDFEKMIGLDGIALINIVSNAEEATVSGKKKLQSRITHNDGGTWSPVTPPLLDSQGQEYACKGTKCQLHFHGYTERYDPRATFSSPSVPGLIMAVGNVGETLARYTDSDTFLSRDGGFTWQEVHKDAHLWEFGDSGSVLVMANDEEPTDFILFSTDEGLHWREYKFSDQKMRVRSIVTVPMDTSRRFILMGEYPKRRGSVAVHIDFTALTSRQCVINVDDPGHDDFELWSPSEDRAEHCLFGRRTLYHRRVRTAECVVGTKPKAAANIKENCPCTKVDFECEFNHVKQPNGECVLVPGTTPLPDDDSCKNGESYWYERTPYRLIPYSSCVDGYRPDRGKEHICPGFGSKGGWFWMFMILIPFAFTALVGYYYYRRSGLARGTIRLPGDAGRTSYGRDTGVIGTLASIPWFIIGVAGIAYEWIASRVDTHMFDSRRGYRNLPIDEDAQILRFEDEE</sequence>
<name>A0A0C3BS02_HEBCY</name>
<feature type="transmembrane region" description="Helical" evidence="16">
    <location>
        <begin position="1354"/>
        <end position="1375"/>
    </location>
</feature>
<dbReference type="GO" id="GO:0006895">
    <property type="term" value="P:Golgi to endosome transport"/>
    <property type="evidence" value="ECO:0007669"/>
    <property type="project" value="TreeGrafter"/>
</dbReference>
<evidence type="ECO:0000313" key="20">
    <source>
        <dbReference type="Proteomes" id="UP000053424"/>
    </source>
</evidence>
<dbReference type="GO" id="GO:0005794">
    <property type="term" value="C:Golgi apparatus"/>
    <property type="evidence" value="ECO:0007669"/>
    <property type="project" value="UniProtKB-SubCell"/>
</dbReference>
<keyword evidence="9" id="KW-0675">Receptor</keyword>
<evidence type="ECO:0000256" key="4">
    <source>
        <dbReference type="ARBA" id="ARBA00022729"/>
    </source>
</evidence>
<evidence type="ECO:0000313" key="19">
    <source>
        <dbReference type="EMBL" id="KIM39485.1"/>
    </source>
</evidence>
<gene>
    <name evidence="19" type="ORF">M413DRAFT_446983</name>
</gene>
<dbReference type="Proteomes" id="UP000053424">
    <property type="component" value="Unassembled WGS sequence"/>
</dbReference>
<reference evidence="19 20" key="1">
    <citation type="submission" date="2014-04" db="EMBL/GenBank/DDBJ databases">
        <authorList>
            <consortium name="DOE Joint Genome Institute"/>
            <person name="Kuo A."/>
            <person name="Gay G."/>
            <person name="Dore J."/>
            <person name="Kohler A."/>
            <person name="Nagy L.G."/>
            <person name="Floudas D."/>
            <person name="Copeland A."/>
            <person name="Barry K.W."/>
            <person name="Cichocki N."/>
            <person name="Veneault-Fourrey C."/>
            <person name="LaButti K."/>
            <person name="Lindquist E.A."/>
            <person name="Lipzen A."/>
            <person name="Lundell T."/>
            <person name="Morin E."/>
            <person name="Murat C."/>
            <person name="Sun H."/>
            <person name="Tunlid A."/>
            <person name="Henrissat B."/>
            <person name="Grigoriev I.V."/>
            <person name="Hibbett D.S."/>
            <person name="Martin F."/>
            <person name="Nordberg H.P."/>
            <person name="Cantor M.N."/>
            <person name="Hua S.X."/>
        </authorList>
    </citation>
    <scope>NUCLEOTIDE SEQUENCE [LARGE SCALE GENOMIC DNA]</scope>
    <source>
        <strain evidence="20">h7</strain>
    </source>
</reference>
<keyword evidence="8 16" id="KW-0472">Membrane</keyword>
<dbReference type="SUPFAM" id="SSF110296">
    <property type="entry name" value="Oligoxyloglucan reducing end-specific cellobiohydrolase"/>
    <property type="match status" value="2"/>
</dbReference>
<evidence type="ECO:0000256" key="2">
    <source>
        <dbReference type="ARBA" id="ARBA00015369"/>
    </source>
</evidence>
<keyword evidence="5" id="KW-0677">Repeat</keyword>
<dbReference type="EMBL" id="KN831785">
    <property type="protein sequence ID" value="KIM39485.1"/>
    <property type="molecule type" value="Genomic_DNA"/>
</dbReference>
<dbReference type="PANTHER" id="PTHR12106:SF27">
    <property type="entry name" value="SORTILIN-RELATED RECEPTOR"/>
    <property type="match status" value="1"/>
</dbReference>
<feature type="signal peptide" evidence="17">
    <location>
        <begin position="1"/>
        <end position="24"/>
    </location>
</feature>
<evidence type="ECO:0000256" key="6">
    <source>
        <dbReference type="ARBA" id="ARBA00022989"/>
    </source>
</evidence>
<evidence type="ECO:0000256" key="8">
    <source>
        <dbReference type="ARBA" id="ARBA00023136"/>
    </source>
</evidence>
<dbReference type="InterPro" id="IPR031778">
    <property type="entry name" value="Sortilin_N"/>
</dbReference>
<organism evidence="19 20">
    <name type="scientific">Hebeloma cylindrosporum</name>
    <dbReference type="NCBI Taxonomy" id="76867"/>
    <lineage>
        <taxon>Eukaryota</taxon>
        <taxon>Fungi</taxon>
        <taxon>Dikarya</taxon>
        <taxon>Basidiomycota</taxon>
        <taxon>Agaricomycotina</taxon>
        <taxon>Agaricomycetes</taxon>
        <taxon>Agaricomycetidae</taxon>
        <taxon>Agaricales</taxon>
        <taxon>Agaricineae</taxon>
        <taxon>Hymenogastraceae</taxon>
        <taxon>Hebeloma</taxon>
    </lineage>
</organism>
<evidence type="ECO:0000256" key="15">
    <source>
        <dbReference type="ARBA" id="ARBA00046293"/>
    </source>
</evidence>
<keyword evidence="7" id="KW-0333">Golgi apparatus</keyword>
<dbReference type="HOGENOM" id="CLU_000700_0_0_1"/>
<evidence type="ECO:0000256" key="11">
    <source>
        <dbReference type="ARBA" id="ARBA00025569"/>
    </source>
</evidence>
<evidence type="ECO:0000259" key="18">
    <source>
        <dbReference type="SMART" id="SM00602"/>
    </source>
</evidence>
<proteinExistence type="predicted"/>
<feature type="domain" description="VPS10" evidence="18">
    <location>
        <begin position="50"/>
        <end position="696"/>
    </location>
</feature>
<reference evidence="20" key="2">
    <citation type="submission" date="2015-01" db="EMBL/GenBank/DDBJ databases">
        <title>Evolutionary Origins and Diversification of the Mycorrhizal Mutualists.</title>
        <authorList>
            <consortium name="DOE Joint Genome Institute"/>
            <consortium name="Mycorrhizal Genomics Consortium"/>
            <person name="Kohler A."/>
            <person name="Kuo A."/>
            <person name="Nagy L.G."/>
            <person name="Floudas D."/>
            <person name="Copeland A."/>
            <person name="Barry K.W."/>
            <person name="Cichocki N."/>
            <person name="Veneault-Fourrey C."/>
            <person name="LaButti K."/>
            <person name="Lindquist E.A."/>
            <person name="Lipzen A."/>
            <person name="Lundell T."/>
            <person name="Morin E."/>
            <person name="Murat C."/>
            <person name="Riley R."/>
            <person name="Ohm R."/>
            <person name="Sun H."/>
            <person name="Tunlid A."/>
            <person name="Henrissat B."/>
            <person name="Grigoriev I.V."/>
            <person name="Hibbett D.S."/>
            <person name="Martin F."/>
        </authorList>
    </citation>
    <scope>NUCLEOTIDE SEQUENCE [LARGE SCALE GENOMIC DNA]</scope>
    <source>
        <strain evidence="20">h7</strain>
    </source>
</reference>
<evidence type="ECO:0000256" key="13">
    <source>
        <dbReference type="ARBA" id="ARBA00031354"/>
    </source>
</evidence>
<dbReference type="PANTHER" id="PTHR12106">
    <property type="entry name" value="SORTILIN RELATED"/>
    <property type="match status" value="1"/>
</dbReference>
<evidence type="ECO:0000256" key="12">
    <source>
        <dbReference type="ARBA" id="ARBA00031250"/>
    </source>
</evidence>
<dbReference type="GO" id="GO:0006896">
    <property type="term" value="P:Golgi to vacuole transport"/>
    <property type="evidence" value="ECO:0007669"/>
    <property type="project" value="TreeGrafter"/>
</dbReference>
<keyword evidence="4 17" id="KW-0732">Signal</keyword>
<evidence type="ECO:0000256" key="16">
    <source>
        <dbReference type="SAM" id="Phobius"/>
    </source>
</evidence>
<dbReference type="GO" id="GO:0005829">
    <property type="term" value="C:cytosol"/>
    <property type="evidence" value="ECO:0007669"/>
    <property type="project" value="GOC"/>
</dbReference>
<evidence type="ECO:0000256" key="9">
    <source>
        <dbReference type="ARBA" id="ARBA00023170"/>
    </source>
</evidence>
<dbReference type="STRING" id="686832.A0A0C3BS02"/>
<dbReference type="FunFam" id="2.10.70.80:FF:000001">
    <property type="entry name" value="Sortilin-related VPS10 domain-containing receptor 1"/>
    <property type="match status" value="1"/>
</dbReference>
<evidence type="ECO:0000256" key="14">
    <source>
        <dbReference type="ARBA" id="ARBA00031902"/>
    </source>
</evidence>
<feature type="domain" description="VPS10" evidence="18">
    <location>
        <begin position="722"/>
        <end position="1350"/>
    </location>
</feature>
<keyword evidence="20" id="KW-1185">Reference proteome</keyword>
<dbReference type="Gene3D" id="3.30.60.270">
    <property type="match status" value="2"/>
</dbReference>
<dbReference type="InterPro" id="IPR015943">
    <property type="entry name" value="WD40/YVTN_repeat-like_dom_sf"/>
</dbReference>
<dbReference type="GO" id="GO:0006623">
    <property type="term" value="P:protein targeting to vacuole"/>
    <property type="evidence" value="ECO:0007669"/>
    <property type="project" value="TreeGrafter"/>
</dbReference>
<accession>A0A0C3BS02</accession>